<proteinExistence type="predicted"/>
<dbReference type="SMR" id="A0A8C6G6Q5"/>
<accession>A0A8C6G6Q5</accession>
<dbReference type="Pfam" id="PF00612">
    <property type="entry name" value="IQ"/>
    <property type="match status" value="1"/>
</dbReference>
<dbReference type="PANTHER" id="PTHR16049">
    <property type="entry name" value="IQ DOMAIN-CONTAINING PROTEIN C"/>
    <property type="match status" value="1"/>
</dbReference>
<dbReference type="Ensembl" id="ENSMSIT00000001803.1">
    <property type="protein sequence ID" value="ENSMSIP00000001395.1"/>
    <property type="gene ID" value="ENSMSIG00000001343.1"/>
</dbReference>
<evidence type="ECO:0000313" key="1">
    <source>
        <dbReference type="Ensembl" id="ENSMSIP00000001395.1"/>
    </source>
</evidence>
<dbReference type="Proteomes" id="UP000694415">
    <property type="component" value="Unplaced"/>
</dbReference>
<reference evidence="1" key="2">
    <citation type="submission" date="2025-09" db="UniProtKB">
        <authorList>
            <consortium name="Ensembl"/>
        </authorList>
    </citation>
    <scope>IDENTIFICATION</scope>
</reference>
<dbReference type="InterPro" id="IPR000048">
    <property type="entry name" value="IQ_motif_EF-hand-BS"/>
</dbReference>
<dbReference type="GeneTree" id="ENSGT00390000017195"/>
<sequence length="91" mass="10293">MDPDLFLRKVSTLQAGFRGFLVRRQFQSLRAEYEAIVQEIEGDLSTLQWTGGWIPKPVFLPEPGTPRGPKRTLDPLELELTTVNHRMGAGN</sequence>
<dbReference type="PANTHER" id="PTHR16049:SF8">
    <property type="entry name" value="IQ DOMAIN-CONTAINING PROTEIN C"/>
    <property type="match status" value="1"/>
</dbReference>
<dbReference type="InterPro" id="IPR042506">
    <property type="entry name" value="IQCC"/>
</dbReference>
<protein>
    <submittedName>
        <fullName evidence="1">IQ motif containing C</fullName>
    </submittedName>
</protein>
<dbReference type="AlphaFoldDB" id="A0A8C6G6Q5"/>
<organism evidence="1 2">
    <name type="scientific">Mus spicilegus</name>
    <name type="common">Mound-building mouse</name>
    <dbReference type="NCBI Taxonomy" id="10103"/>
    <lineage>
        <taxon>Eukaryota</taxon>
        <taxon>Metazoa</taxon>
        <taxon>Chordata</taxon>
        <taxon>Craniata</taxon>
        <taxon>Vertebrata</taxon>
        <taxon>Euteleostomi</taxon>
        <taxon>Mammalia</taxon>
        <taxon>Eutheria</taxon>
        <taxon>Euarchontoglires</taxon>
        <taxon>Glires</taxon>
        <taxon>Rodentia</taxon>
        <taxon>Myomorpha</taxon>
        <taxon>Muroidea</taxon>
        <taxon>Muridae</taxon>
        <taxon>Murinae</taxon>
        <taxon>Mus</taxon>
        <taxon>Mus</taxon>
    </lineage>
</organism>
<keyword evidence="2" id="KW-1185">Reference proteome</keyword>
<name>A0A8C6G6Q5_MUSSI</name>
<evidence type="ECO:0000313" key="2">
    <source>
        <dbReference type="Proteomes" id="UP000694415"/>
    </source>
</evidence>
<reference evidence="1" key="1">
    <citation type="submission" date="2025-08" db="UniProtKB">
        <authorList>
            <consortium name="Ensembl"/>
        </authorList>
    </citation>
    <scope>IDENTIFICATION</scope>
</reference>
<dbReference type="PROSITE" id="PS50096">
    <property type="entry name" value="IQ"/>
    <property type="match status" value="1"/>
</dbReference>